<reference evidence="1 2" key="1">
    <citation type="submission" date="2020-08" db="EMBL/GenBank/DDBJ databases">
        <title>The Agave Microbiome: Exploring the role of microbial communities in plant adaptations to desert environments.</title>
        <authorList>
            <person name="Partida-Martinez L.P."/>
        </authorList>
    </citation>
    <scope>NUCLEOTIDE SEQUENCE [LARGE SCALE GENOMIC DNA]</scope>
    <source>
        <strain evidence="1 2">AS3.12</strain>
    </source>
</reference>
<dbReference type="EMBL" id="JACHBU010000017">
    <property type="protein sequence ID" value="MBB6511086.1"/>
    <property type="molecule type" value="Genomic_DNA"/>
</dbReference>
<accession>A0A7X0JNW0</accession>
<organism evidence="1 2">
    <name type="scientific">Rhizobium soli</name>
    <dbReference type="NCBI Taxonomy" id="424798"/>
    <lineage>
        <taxon>Bacteria</taxon>
        <taxon>Pseudomonadati</taxon>
        <taxon>Pseudomonadota</taxon>
        <taxon>Alphaproteobacteria</taxon>
        <taxon>Hyphomicrobiales</taxon>
        <taxon>Rhizobiaceae</taxon>
        <taxon>Rhizobium/Agrobacterium group</taxon>
        <taxon>Rhizobium</taxon>
    </lineage>
</organism>
<dbReference type="AlphaFoldDB" id="A0A7X0JNW0"/>
<proteinExistence type="predicted"/>
<protein>
    <submittedName>
        <fullName evidence="1">Uncharacterized protein</fullName>
    </submittedName>
</protein>
<dbReference type="RefSeq" id="WP_184656100.1">
    <property type="nucleotide sequence ID" value="NZ_JACHBU010000017.1"/>
</dbReference>
<evidence type="ECO:0000313" key="2">
    <source>
        <dbReference type="Proteomes" id="UP000585437"/>
    </source>
</evidence>
<dbReference type="Proteomes" id="UP000585437">
    <property type="component" value="Unassembled WGS sequence"/>
</dbReference>
<keyword evidence="2" id="KW-1185">Reference proteome</keyword>
<evidence type="ECO:0000313" key="1">
    <source>
        <dbReference type="EMBL" id="MBB6511086.1"/>
    </source>
</evidence>
<comment type="caution">
    <text evidence="1">The sequence shown here is derived from an EMBL/GenBank/DDBJ whole genome shotgun (WGS) entry which is preliminary data.</text>
</comment>
<gene>
    <name evidence="1" type="ORF">F4695_004484</name>
</gene>
<sequence length="96" mass="10435">MEHGAAPYEHKAGNRDSYFVTLEDAKGDRQTTWGVGLQQATGDAAPKIGSTIDLSHAGAEAVRLPGGQEASRNSWKVLGRMNWRMRSWKIGCPVPV</sequence>
<name>A0A7X0JNW0_9HYPH</name>